<evidence type="ECO:0000256" key="6">
    <source>
        <dbReference type="ARBA" id="ARBA00022741"/>
    </source>
</evidence>
<comment type="catalytic activity">
    <reaction evidence="11">
        <text>L-seryl-[protein] + ATP = O-phospho-L-seryl-[protein] + ADP + H(+)</text>
        <dbReference type="Rhea" id="RHEA:17989"/>
        <dbReference type="Rhea" id="RHEA-COMP:9863"/>
        <dbReference type="Rhea" id="RHEA-COMP:11604"/>
        <dbReference type="ChEBI" id="CHEBI:15378"/>
        <dbReference type="ChEBI" id="CHEBI:29999"/>
        <dbReference type="ChEBI" id="CHEBI:30616"/>
        <dbReference type="ChEBI" id="CHEBI:83421"/>
        <dbReference type="ChEBI" id="CHEBI:456216"/>
        <dbReference type="EC" id="2.7.11.1"/>
    </reaction>
</comment>
<keyword evidence="9" id="KW-1035">Host cytoplasm</keyword>
<dbReference type="PROSITE" id="PS50011">
    <property type="entry name" value="PROTEIN_KINASE_DOM"/>
    <property type="match status" value="1"/>
</dbReference>
<dbReference type="GO" id="GO:0007346">
    <property type="term" value="P:regulation of mitotic cell cycle"/>
    <property type="evidence" value="ECO:0007669"/>
    <property type="project" value="TreeGrafter"/>
</dbReference>
<evidence type="ECO:0000256" key="7">
    <source>
        <dbReference type="ARBA" id="ARBA00022777"/>
    </source>
</evidence>
<reference evidence="15" key="1">
    <citation type="submission" date="2019-08" db="EMBL/GenBank/DDBJ databases">
        <title>The improved chromosome-level genome for the pearl oyster Pinctada fucata martensii using PacBio sequencing and Hi-C.</title>
        <authorList>
            <person name="Zheng Z."/>
        </authorList>
    </citation>
    <scope>NUCLEOTIDE SEQUENCE</scope>
    <source>
        <strain evidence="15">ZZ-2019</strain>
        <tissue evidence="15">Adductor muscle</tissue>
    </source>
</reference>
<dbReference type="Gene3D" id="3.30.70.1820">
    <property type="entry name" value="L1 transposable element, RRM domain"/>
    <property type="match status" value="1"/>
</dbReference>
<evidence type="ECO:0000256" key="2">
    <source>
        <dbReference type="ARBA" id="ARBA00012513"/>
    </source>
</evidence>
<dbReference type="Pfam" id="PF00069">
    <property type="entry name" value="Pkinase"/>
    <property type="match status" value="1"/>
</dbReference>
<dbReference type="PANTHER" id="PTHR22984:SF25">
    <property type="entry name" value="PROTEIN KINASE DOMAIN-CONTAINING PROTEIN"/>
    <property type="match status" value="1"/>
</dbReference>
<keyword evidence="4" id="KW-0723">Serine/threonine-protein kinase</keyword>
<keyword evidence="8 12" id="KW-0067">ATP-binding</keyword>
<dbReference type="GO" id="GO:0043066">
    <property type="term" value="P:negative regulation of apoptotic process"/>
    <property type="evidence" value="ECO:0007669"/>
    <property type="project" value="TreeGrafter"/>
</dbReference>
<dbReference type="EC" id="2.7.11.1" evidence="2"/>
<gene>
    <name evidence="15" type="ORF">FSP39_009658</name>
</gene>
<dbReference type="FunFam" id="3.30.200.20:FF:000547">
    <property type="entry name" value="Serine/threonine-protein kinase prk-2"/>
    <property type="match status" value="1"/>
</dbReference>
<comment type="subcellular location">
    <subcellularLocation>
        <location evidence="1">Host cytoplasm</location>
    </subcellularLocation>
</comment>
<name>A0AA88YLW4_PINIB</name>
<comment type="catalytic activity">
    <reaction evidence="10">
        <text>L-threonyl-[protein] + ATP = O-phospho-L-threonyl-[protein] + ADP + H(+)</text>
        <dbReference type="Rhea" id="RHEA:46608"/>
        <dbReference type="Rhea" id="RHEA-COMP:11060"/>
        <dbReference type="Rhea" id="RHEA-COMP:11605"/>
        <dbReference type="ChEBI" id="CHEBI:15378"/>
        <dbReference type="ChEBI" id="CHEBI:30013"/>
        <dbReference type="ChEBI" id="CHEBI:30616"/>
        <dbReference type="ChEBI" id="CHEBI:61977"/>
        <dbReference type="ChEBI" id="CHEBI:456216"/>
        <dbReference type="EC" id="2.7.11.1"/>
    </reaction>
</comment>
<evidence type="ECO:0000256" key="9">
    <source>
        <dbReference type="ARBA" id="ARBA00023200"/>
    </source>
</evidence>
<dbReference type="CDD" id="cd14005">
    <property type="entry name" value="STKc_PIM"/>
    <property type="match status" value="1"/>
</dbReference>
<accession>A0AA88YLW4</accession>
<evidence type="ECO:0000256" key="11">
    <source>
        <dbReference type="ARBA" id="ARBA00048679"/>
    </source>
</evidence>
<evidence type="ECO:0000313" key="16">
    <source>
        <dbReference type="Proteomes" id="UP001186944"/>
    </source>
</evidence>
<dbReference type="GO" id="GO:0030430">
    <property type="term" value="C:host cell cytoplasm"/>
    <property type="evidence" value="ECO:0007669"/>
    <property type="project" value="UniProtKB-SubCell"/>
</dbReference>
<dbReference type="GO" id="GO:0005524">
    <property type="term" value="F:ATP binding"/>
    <property type="evidence" value="ECO:0007669"/>
    <property type="project" value="UniProtKB-UniRule"/>
</dbReference>
<dbReference type="Proteomes" id="UP001186944">
    <property type="component" value="Unassembled WGS sequence"/>
</dbReference>
<protein>
    <recommendedName>
        <fullName evidence="3">Serine/threonine-protein kinase 1</fullName>
        <ecNumber evidence="2">2.7.11.1</ecNumber>
    </recommendedName>
</protein>
<dbReference type="InterPro" id="IPR051138">
    <property type="entry name" value="PIM_Ser/Thr_kinase"/>
</dbReference>
<keyword evidence="16" id="KW-1185">Reference proteome</keyword>
<dbReference type="InterPro" id="IPR036691">
    <property type="entry name" value="Endo/exonu/phosph_ase_sf"/>
</dbReference>
<dbReference type="Gene3D" id="1.10.510.10">
    <property type="entry name" value="Transferase(Phosphotransferase) domain 1"/>
    <property type="match status" value="1"/>
</dbReference>
<evidence type="ECO:0000256" key="4">
    <source>
        <dbReference type="ARBA" id="ARBA00022527"/>
    </source>
</evidence>
<sequence>MKFDIIDMKARSMRDNLLFSGIAETPGETPNTTESILRKFLVDNLHMDTGQVNDIKFDRVHRLNGSTSPRVIIAKFGDYKQREMVRHRSKELRGTRFYINEHFPAEVNDQRRELIQVMKEERRKGKTCRLVYNKLYIDNVLYRPGVRASGSHSQCWQVDDELELNPILSNYSYLSFPRQKGKGGGLIVLYKHAICSNFEFIKDVADSILWFKITNSQGKDIYLCFSYVPHEYNTYYDVYNVDLYECLMSDVAEFTDKGVVIITGDLNSRCGLGRDFIESDVLSRDLIDSLSSVFSYVSDVELVTRRSEDTVTNSFGRKLLDFCISTGMRICNGRVTGDQGGRCTFYNHLGTSLIDYILIGKDDFEFISHMNVNDFNEWSDHALIDFTLNVLQNVGIDNVTNNDINSNFEYICKWNEDEIENMRINLNEKLPELQSIVDEMQSSIVNTDEGVNKFVDCVMLGRKTNMFSHNGNNPNVCQQEKECNKAKDKETFTKSYSVGPVLGSGGFGTVYSGVRRKDNLPVAVKLIAREKVVEWGNINGSPVPLEICLLKKVSNCQGVIKMLDWFEVKENFLIVMEKPEPVQDLFDYITEKGALDEETSKNFFRQIVETIVNIHRQGVVHRDIKDENILIDLKSGELKLIDFGSGAFLKDTVYLTFDGTRVYSPPEWIKYHRYHGRSATVWSLGILLYDLVCGDIPFEQDDQIMKAEVTFRGRISNEVKDLIRSCLSIRPSDRPSLEDILNHQWLATPKLAVDKLSIRTPSSQNMSSTGSVDAESMSSQESI</sequence>
<feature type="binding site" evidence="12">
    <location>
        <position position="525"/>
    </location>
    <ligand>
        <name>ATP</name>
        <dbReference type="ChEBI" id="CHEBI:30616"/>
    </ligand>
</feature>
<dbReference type="PANTHER" id="PTHR22984">
    <property type="entry name" value="SERINE/THREONINE-PROTEIN KINASE PIM"/>
    <property type="match status" value="1"/>
</dbReference>
<keyword evidence="6 12" id="KW-0547">Nucleotide-binding</keyword>
<evidence type="ECO:0000313" key="15">
    <source>
        <dbReference type="EMBL" id="KAK3102215.1"/>
    </source>
</evidence>
<keyword evidence="7" id="KW-0418">Kinase</keyword>
<evidence type="ECO:0000259" key="14">
    <source>
        <dbReference type="PROSITE" id="PS50011"/>
    </source>
</evidence>
<dbReference type="InterPro" id="IPR008271">
    <property type="entry name" value="Ser/Thr_kinase_AS"/>
</dbReference>
<dbReference type="PROSITE" id="PS00108">
    <property type="entry name" value="PROTEIN_KINASE_ST"/>
    <property type="match status" value="1"/>
</dbReference>
<dbReference type="SUPFAM" id="SSF56112">
    <property type="entry name" value="Protein kinase-like (PK-like)"/>
    <property type="match status" value="1"/>
</dbReference>
<evidence type="ECO:0000256" key="5">
    <source>
        <dbReference type="ARBA" id="ARBA00022679"/>
    </source>
</evidence>
<dbReference type="Gene3D" id="3.30.200.20">
    <property type="entry name" value="Phosphorylase Kinase, domain 1"/>
    <property type="match status" value="1"/>
</dbReference>
<proteinExistence type="predicted"/>
<dbReference type="AlphaFoldDB" id="A0AA88YLW4"/>
<evidence type="ECO:0000256" key="12">
    <source>
        <dbReference type="PROSITE-ProRule" id="PRU10141"/>
    </source>
</evidence>
<dbReference type="InterPro" id="IPR000719">
    <property type="entry name" value="Prot_kinase_dom"/>
</dbReference>
<organism evidence="15 16">
    <name type="scientific">Pinctada imbricata</name>
    <name type="common">Atlantic pearl-oyster</name>
    <name type="synonym">Pinctada martensii</name>
    <dbReference type="NCBI Taxonomy" id="66713"/>
    <lineage>
        <taxon>Eukaryota</taxon>
        <taxon>Metazoa</taxon>
        <taxon>Spiralia</taxon>
        <taxon>Lophotrochozoa</taxon>
        <taxon>Mollusca</taxon>
        <taxon>Bivalvia</taxon>
        <taxon>Autobranchia</taxon>
        <taxon>Pteriomorphia</taxon>
        <taxon>Pterioida</taxon>
        <taxon>Pterioidea</taxon>
        <taxon>Pteriidae</taxon>
        <taxon>Pinctada</taxon>
    </lineage>
</organism>
<dbReference type="FunFam" id="1.10.510.10:FF:000708">
    <property type="entry name" value="serine/threonine-protein kinase par-1-like"/>
    <property type="match status" value="1"/>
</dbReference>
<dbReference type="InterPro" id="IPR017441">
    <property type="entry name" value="Protein_kinase_ATP_BS"/>
</dbReference>
<evidence type="ECO:0000256" key="8">
    <source>
        <dbReference type="ARBA" id="ARBA00022840"/>
    </source>
</evidence>
<dbReference type="SUPFAM" id="SSF56219">
    <property type="entry name" value="DNase I-like"/>
    <property type="match status" value="1"/>
</dbReference>
<dbReference type="GO" id="GO:0004674">
    <property type="term" value="F:protein serine/threonine kinase activity"/>
    <property type="evidence" value="ECO:0007669"/>
    <property type="project" value="UniProtKB-KW"/>
</dbReference>
<evidence type="ECO:0000256" key="1">
    <source>
        <dbReference type="ARBA" id="ARBA00004192"/>
    </source>
</evidence>
<dbReference type="SMART" id="SM00220">
    <property type="entry name" value="S_TKc"/>
    <property type="match status" value="1"/>
</dbReference>
<dbReference type="InterPro" id="IPR011009">
    <property type="entry name" value="Kinase-like_dom_sf"/>
</dbReference>
<evidence type="ECO:0000256" key="13">
    <source>
        <dbReference type="SAM" id="MobiDB-lite"/>
    </source>
</evidence>
<dbReference type="PROSITE" id="PS00107">
    <property type="entry name" value="PROTEIN_KINASE_ATP"/>
    <property type="match status" value="1"/>
</dbReference>
<evidence type="ECO:0000256" key="3">
    <source>
        <dbReference type="ARBA" id="ARBA00016885"/>
    </source>
</evidence>
<dbReference type="EMBL" id="VSWD01000005">
    <property type="protein sequence ID" value="KAK3102215.1"/>
    <property type="molecule type" value="Genomic_DNA"/>
</dbReference>
<dbReference type="GO" id="GO:0005737">
    <property type="term" value="C:cytoplasm"/>
    <property type="evidence" value="ECO:0007669"/>
    <property type="project" value="TreeGrafter"/>
</dbReference>
<feature type="domain" description="Protein kinase" evidence="14">
    <location>
        <begin position="496"/>
        <end position="746"/>
    </location>
</feature>
<feature type="region of interest" description="Disordered" evidence="13">
    <location>
        <begin position="761"/>
        <end position="783"/>
    </location>
</feature>
<keyword evidence="5" id="KW-0808">Transferase</keyword>
<dbReference type="Gene3D" id="3.60.10.10">
    <property type="entry name" value="Endonuclease/exonuclease/phosphatase"/>
    <property type="match status" value="1"/>
</dbReference>
<comment type="caution">
    <text evidence="15">The sequence shown here is derived from an EMBL/GenBank/DDBJ whole genome shotgun (WGS) entry which is preliminary data.</text>
</comment>
<evidence type="ECO:0000256" key="10">
    <source>
        <dbReference type="ARBA" id="ARBA00047899"/>
    </source>
</evidence>